<dbReference type="GO" id="GO:0000785">
    <property type="term" value="C:chromatin"/>
    <property type="evidence" value="ECO:0007669"/>
    <property type="project" value="TreeGrafter"/>
</dbReference>
<feature type="transmembrane region" description="Helical" evidence="2">
    <location>
        <begin position="20"/>
        <end position="46"/>
    </location>
</feature>
<feature type="compositionally biased region" description="Low complexity" evidence="1">
    <location>
        <begin position="414"/>
        <end position="437"/>
    </location>
</feature>
<evidence type="ECO:0000313" key="4">
    <source>
        <dbReference type="Proteomes" id="UP000325313"/>
    </source>
</evidence>
<dbReference type="PANTHER" id="PTHR22880">
    <property type="entry name" value="FALZ-RELATED BROMODOMAIN-CONTAINING PROTEINS"/>
    <property type="match status" value="1"/>
</dbReference>
<organism evidence="3 4">
    <name type="scientific">Puccinia graminis f. sp. tritici</name>
    <dbReference type="NCBI Taxonomy" id="56615"/>
    <lineage>
        <taxon>Eukaryota</taxon>
        <taxon>Fungi</taxon>
        <taxon>Dikarya</taxon>
        <taxon>Basidiomycota</taxon>
        <taxon>Pucciniomycotina</taxon>
        <taxon>Pucciniomycetes</taxon>
        <taxon>Pucciniales</taxon>
        <taxon>Pucciniaceae</taxon>
        <taxon>Puccinia</taxon>
    </lineage>
</organism>
<gene>
    <name evidence="3" type="ORF">PGTUg99_004581</name>
</gene>
<feature type="compositionally biased region" description="Low complexity" evidence="1">
    <location>
        <begin position="739"/>
        <end position="749"/>
    </location>
</feature>
<dbReference type="GO" id="GO:0006355">
    <property type="term" value="P:regulation of DNA-templated transcription"/>
    <property type="evidence" value="ECO:0007669"/>
    <property type="project" value="TreeGrafter"/>
</dbReference>
<dbReference type="EMBL" id="VDEP01000070">
    <property type="protein sequence ID" value="KAA1133731.1"/>
    <property type="molecule type" value="Genomic_DNA"/>
</dbReference>
<dbReference type="InterPro" id="IPR050935">
    <property type="entry name" value="Bromo_chromatin_reader"/>
</dbReference>
<evidence type="ECO:0000256" key="2">
    <source>
        <dbReference type="SAM" id="Phobius"/>
    </source>
</evidence>
<keyword evidence="2" id="KW-1133">Transmembrane helix</keyword>
<sequence length="759" mass="85341">MHLTSSSLLLFLPSSFLLTVLLLLLLLLLLLPVFLVPFLFLLFLYFRLPSFSPTKTHGTNNMVTLTLSPKNGNHTRYFPHSGYLGLSPVIVTGYVQTRLEEDNLPLEASRLVVRIRCYEAVGSTLSKGTRPEEQQQQQQQQQQPSYNKLSNINVLWQTEQTLWAATNQLEYQSLGDWNGSWKLIIPTNAVDPTQPNSSSSSQQQTANSSSSSSSSAVGSITYKTWRSWWQVETVVYHKPAGILGSKLMKSHGLYLINYREAEKYCNSPEEATTTIQSSTTSNTRIRYSITSPTSACCGDEIQLKIQIGTHKPLHQQQQHHHHHHHHHPSSSSFSSSSSPVTATAFETNNQEAEELILKRLQVSLIRRLAIELFKSSPPSTSASQQPLQIDHHHKPWRLGRHLANPNLRPINPFSSSSSSSSSSLITPNSNSSNSNSNLIVPTSNLNSKRQFTTVNTLITNTEGISKSIVLNHHLDQHHHHQQQQLLVDPQQQPLVRYDYGFLVKLKIPLVKSKSHYSIGETCKTNLATVNFSFQFKLTIKNKLTNRLETIDLSELNLDVYSISRAEIQSALTQLKKLSSGHSLSVHPSIITNHINGPIGNAAGGSGLPSRDSAPRVFSPTALSPLLSPLHHHHQQQQQQLQLHQQQHLHQHQQQQQQQQQQQNQHHQQQQHQQHQQQQQYGKHIPAPIASSSSSSSASASKPNSPSPDHTPSHQIPPFSFPIESLSPHEHMHHHHHQHQQQQQQQQQQQPAELSDDQSM</sequence>
<feature type="compositionally biased region" description="Low complexity" evidence="1">
    <location>
        <begin position="134"/>
        <end position="143"/>
    </location>
</feature>
<feature type="compositionally biased region" description="Basic residues" evidence="1">
    <location>
        <begin position="311"/>
        <end position="328"/>
    </location>
</feature>
<keyword evidence="2" id="KW-0472">Membrane</keyword>
<protein>
    <submittedName>
        <fullName evidence="3">Uncharacterized protein</fullName>
    </submittedName>
</protein>
<reference evidence="3 4" key="1">
    <citation type="submission" date="2019-05" db="EMBL/GenBank/DDBJ databases">
        <title>Emergence of the Ug99 lineage of the wheat stem rust pathogen through somatic hybridization.</title>
        <authorList>
            <person name="Li F."/>
            <person name="Upadhyaya N.M."/>
            <person name="Sperschneider J."/>
            <person name="Matny O."/>
            <person name="Nguyen-Phuc H."/>
            <person name="Mago R."/>
            <person name="Raley C."/>
            <person name="Miller M.E."/>
            <person name="Silverstein K.A.T."/>
            <person name="Henningsen E."/>
            <person name="Hirsch C.D."/>
            <person name="Visser B."/>
            <person name="Pretorius Z.A."/>
            <person name="Steffenson B.J."/>
            <person name="Schwessinger B."/>
            <person name="Dodds P.N."/>
            <person name="Figueroa M."/>
        </authorList>
    </citation>
    <scope>NUCLEOTIDE SEQUENCE [LARGE SCALE GENOMIC DNA]</scope>
    <source>
        <strain evidence="3 4">Ug99</strain>
    </source>
</reference>
<feature type="region of interest" description="Disordered" evidence="1">
    <location>
        <begin position="601"/>
        <end position="759"/>
    </location>
</feature>
<feature type="compositionally biased region" description="Low complexity" evidence="1">
    <location>
        <begin position="329"/>
        <end position="338"/>
    </location>
</feature>
<keyword evidence="2" id="KW-0812">Transmembrane</keyword>
<feature type="region of interest" description="Disordered" evidence="1">
    <location>
        <begin position="311"/>
        <end position="344"/>
    </location>
</feature>
<feature type="compositionally biased region" description="Low complexity" evidence="1">
    <location>
        <begin position="635"/>
        <end position="707"/>
    </location>
</feature>
<name>A0A5B0S6G9_PUCGR</name>
<evidence type="ECO:0000313" key="3">
    <source>
        <dbReference type="EMBL" id="KAA1133731.1"/>
    </source>
</evidence>
<feature type="region of interest" description="Disordered" evidence="1">
    <location>
        <begin position="126"/>
        <end position="145"/>
    </location>
</feature>
<dbReference type="GO" id="GO:0006338">
    <property type="term" value="P:chromatin remodeling"/>
    <property type="evidence" value="ECO:0007669"/>
    <property type="project" value="TreeGrafter"/>
</dbReference>
<dbReference type="AlphaFoldDB" id="A0A5B0S6G9"/>
<feature type="compositionally biased region" description="Low complexity" evidence="1">
    <location>
        <begin position="192"/>
        <end position="216"/>
    </location>
</feature>
<dbReference type="GO" id="GO:0005634">
    <property type="term" value="C:nucleus"/>
    <property type="evidence" value="ECO:0007669"/>
    <property type="project" value="TreeGrafter"/>
</dbReference>
<dbReference type="Proteomes" id="UP000325313">
    <property type="component" value="Unassembled WGS sequence"/>
</dbReference>
<comment type="caution">
    <text evidence="3">The sequence shown here is derived from an EMBL/GenBank/DDBJ whole genome shotgun (WGS) entry which is preliminary data.</text>
</comment>
<feature type="region of interest" description="Disordered" evidence="1">
    <location>
        <begin position="399"/>
        <end position="442"/>
    </location>
</feature>
<accession>A0A5B0S6G9</accession>
<evidence type="ECO:0000256" key="1">
    <source>
        <dbReference type="SAM" id="MobiDB-lite"/>
    </source>
</evidence>
<feature type="region of interest" description="Disordered" evidence="1">
    <location>
        <begin position="188"/>
        <end position="216"/>
    </location>
</feature>
<proteinExistence type="predicted"/>
<dbReference type="PANTHER" id="PTHR22880:SF225">
    <property type="entry name" value="BROMODOMAIN-CONTAINING PROTEIN BET-1-RELATED"/>
    <property type="match status" value="1"/>
</dbReference>